<evidence type="ECO:0000313" key="1">
    <source>
        <dbReference type="EMBL" id="QUW02618.1"/>
    </source>
</evidence>
<gene>
    <name evidence="1" type="ORF">J8C06_09755</name>
</gene>
<sequence length="231" mass="25515">MKNRRDRLRIGHWRTSRRISSGTSGNLAHAAALTRLRQIKQRFARYIGRTYGHLAADCAVCPTPCCADAQFVNVNIVRLEAEAMLETLGRSQKHGPGTIQAVITRARAAITKYGLTEHGDTFATTYACPLFEPGVGCLVHWKAKPAACIQHGCYERWEDLPETKTQRAVERQVAALDEAVHGTPSVWLPIPLWLVRLVDDGLPAADITTSTDEVTDIRPTSCSVETARTLK</sequence>
<dbReference type="RefSeq" id="WP_211428509.1">
    <property type="nucleotide sequence ID" value="NZ_CP072648.1"/>
</dbReference>
<name>A0ABX8B6N0_9BACT</name>
<organism evidence="1 2">
    <name type="scientific">Chloracidobacterium validum</name>
    <dbReference type="NCBI Taxonomy" id="2821543"/>
    <lineage>
        <taxon>Bacteria</taxon>
        <taxon>Pseudomonadati</taxon>
        <taxon>Acidobacteriota</taxon>
        <taxon>Terriglobia</taxon>
        <taxon>Terriglobales</taxon>
        <taxon>Acidobacteriaceae</taxon>
        <taxon>Chloracidobacterium</taxon>
    </lineage>
</organism>
<proteinExistence type="predicted"/>
<keyword evidence="2" id="KW-1185">Reference proteome</keyword>
<dbReference type="EMBL" id="CP072648">
    <property type="protein sequence ID" value="QUW02618.1"/>
    <property type="molecule type" value="Genomic_DNA"/>
</dbReference>
<accession>A0ABX8B6N0</accession>
<protein>
    <recommendedName>
        <fullName evidence="3">YkgJ family cysteine cluster protein</fullName>
    </recommendedName>
</protein>
<evidence type="ECO:0000313" key="2">
    <source>
        <dbReference type="Proteomes" id="UP000676506"/>
    </source>
</evidence>
<evidence type="ECO:0008006" key="3">
    <source>
        <dbReference type="Google" id="ProtNLM"/>
    </source>
</evidence>
<dbReference type="Proteomes" id="UP000676506">
    <property type="component" value="Chromosome 1"/>
</dbReference>
<reference evidence="1 2" key="1">
    <citation type="submission" date="2021-03" db="EMBL/GenBank/DDBJ databases">
        <title>Genomic and phenotypic characterization of Chloracidobacterium isolates provides evidence for multiple species.</title>
        <authorList>
            <person name="Saini M.K."/>
            <person name="Costas A.M.G."/>
            <person name="Tank M."/>
            <person name="Bryant D.A."/>
        </authorList>
    </citation>
    <scope>NUCLEOTIDE SEQUENCE [LARGE SCALE GENOMIC DNA]</scope>
    <source>
        <strain evidence="1 2">BV2-C</strain>
    </source>
</reference>